<proteinExistence type="predicted"/>
<keyword evidence="1" id="KW-0812">Transmembrane</keyword>
<keyword evidence="1" id="KW-0472">Membrane</keyword>
<sequence length="171" mass="19408">MGWFPGVFFSVVFSVGCSGLAAGCPLTYNVVDFLGRLPLNVVPFSLLVVWLFFGFIPVSCVSFKVGRLIPFYAALLEKKTLTTGTLIAAQLLYIVASRWERVCDERVKRKKRARERDLEVTGVGWLVRTETVPLLLFDLRSSDLVSIWKDIESLIWFKSQNGYHGWLPNEE</sequence>
<keyword evidence="1" id="KW-1133">Transmembrane helix</keyword>
<accession>A0A9Q0H7L3</accession>
<name>A0A9Q0H7L3_9MAGN</name>
<evidence type="ECO:0000256" key="1">
    <source>
        <dbReference type="SAM" id="Phobius"/>
    </source>
</evidence>
<dbReference type="Proteomes" id="UP001141806">
    <property type="component" value="Unassembled WGS sequence"/>
</dbReference>
<keyword evidence="4" id="KW-1185">Reference proteome</keyword>
<comment type="caution">
    <text evidence="3">The sequence shown here is derived from an EMBL/GenBank/DDBJ whole genome shotgun (WGS) entry which is preliminary data.</text>
</comment>
<feature type="transmembrane region" description="Helical" evidence="1">
    <location>
        <begin position="47"/>
        <end position="69"/>
    </location>
</feature>
<protein>
    <submittedName>
        <fullName evidence="3">Uncharacterized protein</fullName>
    </submittedName>
</protein>
<keyword evidence="2" id="KW-0732">Signal</keyword>
<evidence type="ECO:0000313" key="4">
    <source>
        <dbReference type="Proteomes" id="UP001141806"/>
    </source>
</evidence>
<feature type="chain" id="PRO_5040333698" evidence="2">
    <location>
        <begin position="20"/>
        <end position="171"/>
    </location>
</feature>
<evidence type="ECO:0000256" key="2">
    <source>
        <dbReference type="SAM" id="SignalP"/>
    </source>
</evidence>
<feature type="signal peptide" evidence="2">
    <location>
        <begin position="1"/>
        <end position="19"/>
    </location>
</feature>
<reference evidence="3" key="1">
    <citation type="journal article" date="2023" name="Plant J.">
        <title>The genome of the king protea, Protea cynaroides.</title>
        <authorList>
            <person name="Chang J."/>
            <person name="Duong T.A."/>
            <person name="Schoeman C."/>
            <person name="Ma X."/>
            <person name="Roodt D."/>
            <person name="Barker N."/>
            <person name="Li Z."/>
            <person name="Van de Peer Y."/>
            <person name="Mizrachi E."/>
        </authorList>
    </citation>
    <scope>NUCLEOTIDE SEQUENCE</scope>
    <source>
        <tissue evidence="3">Young leaves</tissue>
    </source>
</reference>
<organism evidence="3 4">
    <name type="scientific">Protea cynaroides</name>
    <dbReference type="NCBI Taxonomy" id="273540"/>
    <lineage>
        <taxon>Eukaryota</taxon>
        <taxon>Viridiplantae</taxon>
        <taxon>Streptophyta</taxon>
        <taxon>Embryophyta</taxon>
        <taxon>Tracheophyta</taxon>
        <taxon>Spermatophyta</taxon>
        <taxon>Magnoliopsida</taxon>
        <taxon>Proteales</taxon>
        <taxon>Proteaceae</taxon>
        <taxon>Protea</taxon>
    </lineage>
</organism>
<gene>
    <name evidence="3" type="ORF">NE237_026148</name>
</gene>
<dbReference type="AlphaFoldDB" id="A0A9Q0H7L3"/>
<dbReference type="EMBL" id="JAMYWD010000010">
    <property type="protein sequence ID" value="KAJ4959037.1"/>
    <property type="molecule type" value="Genomic_DNA"/>
</dbReference>
<evidence type="ECO:0000313" key="3">
    <source>
        <dbReference type="EMBL" id="KAJ4959037.1"/>
    </source>
</evidence>